<dbReference type="Proteomes" id="UP000245207">
    <property type="component" value="Unassembled WGS sequence"/>
</dbReference>
<organism evidence="2 3">
    <name type="scientific">Artemisia annua</name>
    <name type="common">Sweet wormwood</name>
    <dbReference type="NCBI Taxonomy" id="35608"/>
    <lineage>
        <taxon>Eukaryota</taxon>
        <taxon>Viridiplantae</taxon>
        <taxon>Streptophyta</taxon>
        <taxon>Embryophyta</taxon>
        <taxon>Tracheophyta</taxon>
        <taxon>Spermatophyta</taxon>
        <taxon>Magnoliopsida</taxon>
        <taxon>eudicotyledons</taxon>
        <taxon>Gunneridae</taxon>
        <taxon>Pentapetalae</taxon>
        <taxon>asterids</taxon>
        <taxon>campanulids</taxon>
        <taxon>Asterales</taxon>
        <taxon>Asteraceae</taxon>
        <taxon>Asteroideae</taxon>
        <taxon>Anthemideae</taxon>
        <taxon>Artemisiinae</taxon>
        <taxon>Artemisia</taxon>
    </lineage>
</organism>
<dbReference type="SUPFAM" id="SSF81383">
    <property type="entry name" value="F-box domain"/>
    <property type="match status" value="1"/>
</dbReference>
<dbReference type="STRING" id="35608.A0A2U1PT43"/>
<dbReference type="InterPro" id="IPR017451">
    <property type="entry name" value="F-box-assoc_interact_dom"/>
</dbReference>
<dbReference type="PROSITE" id="PS50181">
    <property type="entry name" value="FBOX"/>
    <property type="match status" value="1"/>
</dbReference>
<accession>A0A2U1PT43</accession>
<dbReference type="InterPro" id="IPR036047">
    <property type="entry name" value="F-box-like_dom_sf"/>
</dbReference>
<evidence type="ECO:0000259" key="1">
    <source>
        <dbReference type="PROSITE" id="PS50181"/>
    </source>
</evidence>
<dbReference type="OrthoDB" id="591557at2759"/>
<keyword evidence="3" id="KW-1185">Reference proteome</keyword>
<evidence type="ECO:0000313" key="2">
    <source>
        <dbReference type="EMBL" id="PWA88931.1"/>
    </source>
</evidence>
<protein>
    <submittedName>
        <fullName evidence="2">F-box domain-containing protein</fullName>
    </submittedName>
</protein>
<reference evidence="2 3" key="1">
    <citation type="journal article" date="2018" name="Mol. Plant">
        <title>The genome of Artemisia annua provides insight into the evolution of Asteraceae family and artemisinin biosynthesis.</title>
        <authorList>
            <person name="Shen Q."/>
            <person name="Zhang L."/>
            <person name="Liao Z."/>
            <person name="Wang S."/>
            <person name="Yan T."/>
            <person name="Shi P."/>
            <person name="Liu M."/>
            <person name="Fu X."/>
            <person name="Pan Q."/>
            <person name="Wang Y."/>
            <person name="Lv Z."/>
            <person name="Lu X."/>
            <person name="Zhang F."/>
            <person name="Jiang W."/>
            <person name="Ma Y."/>
            <person name="Chen M."/>
            <person name="Hao X."/>
            <person name="Li L."/>
            <person name="Tang Y."/>
            <person name="Lv G."/>
            <person name="Zhou Y."/>
            <person name="Sun X."/>
            <person name="Brodelius P.E."/>
            <person name="Rose J.K.C."/>
            <person name="Tang K."/>
        </authorList>
    </citation>
    <scope>NUCLEOTIDE SEQUENCE [LARGE SCALE GENOMIC DNA]</scope>
    <source>
        <strain evidence="3">cv. Huhao1</strain>
        <tissue evidence="2">Leaf</tissue>
    </source>
</reference>
<dbReference type="Pfam" id="PF08268">
    <property type="entry name" value="FBA_3"/>
    <property type="match status" value="1"/>
</dbReference>
<dbReference type="PANTHER" id="PTHR31672:SF13">
    <property type="entry name" value="F-BOX PROTEIN CPR30-LIKE"/>
    <property type="match status" value="1"/>
</dbReference>
<dbReference type="InterPro" id="IPR001810">
    <property type="entry name" value="F-box_dom"/>
</dbReference>
<name>A0A2U1PT43_ARTAN</name>
<gene>
    <name evidence="2" type="ORF">CTI12_AA115450</name>
</gene>
<proteinExistence type="predicted"/>
<dbReference type="EMBL" id="PKPP01000764">
    <property type="protein sequence ID" value="PWA88931.1"/>
    <property type="molecule type" value="Genomic_DNA"/>
</dbReference>
<sequence length="240" mass="27967">MADFLPDDIIRNILACLPAKPLVRFRCVSKHWNRMLTEPSFMNFRSRKSIILPLSEALHLIDDNVPADDMPHSILKRCHPYKNLWDRYSSVRVIGTFNGIVLLRYTRKLILYNPVTGASTELPCPPNYRDCWKHGYGFGYGATPNDLKIVRLKQKSDICDVCSFKKSSWSWRKIQLNKKCITFENYVGTFVNGFLHWVAYNNLQLLMVLNVKDMVLSEMHLPFAKRAHLGTIDRWMPLFT</sequence>
<dbReference type="InterPro" id="IPR013187">
    <property type="entry name" value="F-box-assoc_dom_typ3"/>
</dbReference>
<evidence type="ECO:0000313" key="3">
    <source>
        <dbReference type="Proteomes" id="UP000245207"/>
    </source>
</evidence>
<dbReference type="InterPro" id="IPR050796">
    <property type="entry name" value="SCF_F-box_component"/>
</dbReference>
<dbReference type="SMART" id="SM00256">
    <property type="entry name" value="FBOX"/>
    <property type="match status" value="1"/>
</dbReference>
<comment type="caution">
    <text evidence="2">The sequence shown here is derived from an EMBL/GenBank/DDBJ whole genome shotgun (WGS) entry which is preliminary data.</text>
</comment>
<dbReference type="AlphaFoldDB" id="A0A2U1PT43"/>
<feature type="domain" description="F-box" evidence="1">
    <location>
        <begin position="1"/>
        <end position="47"/>
    </location>
</feature>
<dbReference type="PANTHER" id="PTHR31672">
    <property type="entry name" value="BNACNNG10540D PROTEIN"/>
    <property type="match status" value="1"/>
</dbReference>
<dbReference type="NCBIfam" id="TIGR01640">
    <property type="entry name" value="F_box_assoc_1"/>
    <property type="match status" value="1"/>
</dbReference>
<dbReference type="Gene3D" id="1.20.1280.50">
    <property type="match status" value="1"/>
</dbReference>
<dbReference type="Pfam" id="PF00646">
    <property type="entry name" value="F-box"/>
    <property type="match status" value="1"/>
</dbReference>
<dbReference type="CDD" id="cd22157">
    <property type="entry name" value="F-box_AtFBW1-like"/>
    <property type="match status" value="1"/>
</dbReference>